<protein>
    <submittedName>
        <fullName evidence="1">Uncharacterized protein</fullName>
    </submittedName>
</protein>
<organism evidence="1 2">
    <name type="scientific">Ciona intestinalis</name>
    <name type="common">Transparent sea squirt</name>
    <name type="synonym">Ascidia intestinalis</name>
    <dbReference type="NCBI Taxonomy" id="7719"/>
    <lineage>
        <taxon>Eukaryota</taxon>
        <taxon>Metazoa</taxon>
        <taxon>Chordata</taxon>
        <taxon>Tunicata</taxon>
        <taxon>Ascidiacea</taxon>
        <taxon>Phlebobranchia</taxon>
        <taxon>Cionidae</taxon>
        <taxon>Ciona</taxon>
    </lineage>
</organism>
<reference evidence="2" key="1">
    <citation type="journal article" date="2002" name="Science">
        <title>The draft genome of Ciona intestinalis: insights into chordate and vertebrate origins.</title>
        <authorList>
            <person name="Dehal P."/>
            <person name="Satou Y."/>
            <person name="Campbell R.K."/>
            <person name="Chapman J."/>
            <person name="Degnan B."/>
            <person name="De Tomaso A."/>
            <person name="Davidson B."/>
            <person name="Di Gregorio A."/>
            <person name="Gelpke M."/>
            <person name="Goodstein D.M."/>
            <person name="Harafuji N."/>
            <person name="Hastings K.E."/>
            <person name="Ho I."/>
            <person name="Hotta K."/>
            <person name="Huang W."/>
            <person name="Kawashima T."/>
            <person name="Lemaire P."/>
            <person name="Martinez D."/>
            <person name="Meinertzhagen I.A."/>
            <person name="Necula S."/>
            <person name="Nonaka M."/>
            <person name="Putnam N."/>
            <person name="Rash S."/>
            <person name="Saiga H."/>
            <person name="Satake M."/>
            <person name="Terry A."/>
            <person name="Yamada L."/>
            <person name="Wang H.G."/>
            <person name="Awazu S."/>
            <person name="Azumi K."/>
            <person name="Boore J."/>
            <person name="Branno M."/>
            <person name="Chin-Bow S."/>
            <person name="DeSantis R."/>
            <person name="Doyle S."/>
            <person name="Francino P."/>
            <person name="Keys D.N."/>
            <person name="Haga S."/>
            <person name="Hayashi H."/>
            <person name="Hino K."/>
            <person name="Imai K.S."/>
            <person name="Inaba K."/>
            <person name="Kano S."/>
            <person name="Kobayashi K."/>
            <person name="Kobayashi M."/>
            <person name="Lee B.I."/>
            <person name="Makabe K.W."/>
            <person name="Manohar C."/>
            <person name="Matassi G."/>
            <person name="Medina M."/>
            <person name="Mochizuki Y."/>
            <person name="Mount S."/>
            <person name="Morishita T."/>
            <person name="Miura S."/>
            <person name="Nakayama A."/>
            <person name="Nishizaka S."/>
            <person name="Nomoto H."/>
            <person name="Ohta F."/>
            <person name="Oishi K."/>
            <person name="Rigoutsos I."/>
            <person name="Sano M."/>
            <person name="Sasaki A."/>
            <person name="Sasakura Y."/>
            <person name="Shoguchi E."/>
            <person name="Shin-i T."/>
            <person name="Spagnuolo A."/>
            <person name="Stainier D."/>
            <person name="Suzuki M.M."/>
            <person name="Tassy O."/>
            <person name="Takatori N."/>
            <person name="Tokuoka M."/>
            <person name="Yagi K."/>
            <person name="Yoshizaki F."/>
            <person name="Wada S."/>
            <person name="Zhang C."/>
            <person name="Hyatt P.D."/>
            <person name="Larimer F."/>
            <person name="Detter C."/>
            <person name="Doggett N."/>
            <person name="Glavina T."/>
            <person name="Hawkins T."/>
            <person name="Richardson P."/>
            <person name="Lucas S."/>
            <person name="Kohara Y."/>
            <person name="Levine M."/>
            <person name="Satoh N."/>
            <person name="Rokhsar D.S."/>
        </authorList>
    </citation>
    <scope>NUCLEOTIDE SEQUENCE [LARGE SCALE GENOMIC DNA]</scope>
</reference>
<reference evidence="1" key="2">
    <citation type="submission" date="2025-08" db="UniProtKB">
        <authorList>
            <consortium name="Ensembl"/>
        </authorList>
    </citation>
    <scope>IDENTIFICATION</scope>
</reference>
<dbReference type="AlphaFoldDB" id="H2XYG8"/>
<name>H2XYG8_CIOIN</name>
<proteinExistence type="predicted"/>
<evidence type="ECO:0000313" key="2">
    <source>
        <dbReference type="Proteomes" id="UP000008144"/>
    </source>
</evidence>
<dbReference type="HOGENOM" id="CLU_3073834_0_0_1"/>
<dbReference type="Ensembl" id="ENSCINT00000033139.1">
    <property type="protein sequence ID" value="ENSCINP00000034702.1"/>
    <property type="gene ID" value="ENSCING00000023698.1"/>
</dbReference>
<evidence type="ECO:0000313" key="1">
    <source>
        <dbReference type="Ensembl" id="ENSCINP00000034702.1"/>
    </source>
</evidence>
<sequence>PVAVNFYSLLTQLKFTCSLAYFVSNIDLKKLYCLYANNFMHTVHARKYFTQTK</sequence>
<dbReference type="InParanoid" id="H2XYG8"/>
<dbReference type="Proteomes" id="UP000008144">
    <property type="component" value="Unassembled WGS sequence"/>
</dbReference>
<accession>H2XYG8</accession>
<reference evidence="1" key="3">
    <citation type="submission" date="2025-09" db="UniProtKB">
        <authorList>
            <consortium name="Ensembl"/>
        </authorList>
    </citation>
    <scope>IDENTIFICATION</scope>
</reference>
<keyword evidence="2" id="KW-1185">Reference proteome</keyword>